<keyword evidence="5 8" id="KW-0812">Transmembrane</keyword>
<evidence type="ECO:0008006" key="10">
    <source>
        <dbReference type="Google" id="ProtNLM"/>
    </source>
</evidence>
<feature type="transmembrane region" description="Helical" evidence="8">
    <location>
        <begin position="374"/>
        <end position="396"/>
    </location>
</feature>
<dbReference type="InterPro" id="IPR018093">
    <property type="entry name" value="BCCT_CS"/>
</dbReference>
<feature type="transmembrane region" description="Helical" evidence="8">
    <location>
        <begin position="86"/>
        <end position="107"/>
    </location>
</feature>
<feature type="transmembrane region" description="Helical" evidence="8">
    <location>
        <begin position="227"/>
        <end position="248"/>
    </location>
</feature>
<feature type="transmembrane region" description="Helical" evidence="8">
    <location>
        <begin position="182"/>
        <end position="200"/>
    </location>
</feature>
<evidence type="ECO:0000256" key="5">
    <source>
        <dbReference type="ARBA" id="ARBA00022692"/>
    </source>
</evidence>
<protein>
    <recommendedName>
        <fullName evidence="10">BCCT family transporter</fullName>
    </recommendedName>
</protein>
<feature type="transmembrane region" description="Helical" evidence="8">
    <location>
        <begin position="403"/>
        <end position="429"/>
    </location>
</feature>
<comment type="similarity">
    <text evidence="2">Belongs to the BCCT transporter (TC 2.A.15) family.</text>
</comment>
<evidence type="ECO:0000256" key="8">
    <source>
        <dbReference type="SAM" id="Phobius"/>
    </source>
</evidence>
<dbReference type="PANTHER" id="PTHR30047:SF7">
    <property type="entry name" value="HIGH-AFFINITY CHOLINE TRANSPORT PROTEIN"/>
    <property type="match status" value="1"/>
</dbReference>
<evidence type="ECO:0000256" key="4">
    <source>
        <dbReference type="ARBA" id="ARBA00022475"/>
    </source>
</evidence>
<feature type="transmembrane region" description="Helical" evidence="8">
    <location>
        <begin position="45"/>
        <end position="66"/>
    </location>
</feature>
<dbReference type="PANTHER" id="PTHR30047">
    <property type="entry name" value="HIGH-AFFINITY CHOLINE TRANSPORT PROTEIN-RELATED"/>
    <property type="match status" value="1"/>
</dbReference>
<evidence type="ECO:0000256" key="6">
    <source>
        <dbReference type="ARBA" id="ARBA00022989"/>
    </source>
</evidence>
<feature type="transmembrane region" description="Helical" evidence="8">
    <location>
        <begin position="502"/>
        <end position="521"/>
    </location>
</feature>
<evidence type="ECO:0000256" key="2">
    <source>
        <dbReference type="ARBA" id="ARBA00005658"/>
    </source>
</evidence>
<feature type="transmembrane region" description="Helical" evidence="8">
    <location>
        <begin position="127"/>
        <end position="148"/>
    </location>
</feature>
<dbReference type="NCBIfam" id="TIGR00842">
    <property type="entry name" value="bcct"/>
    <property type="match status" value="1"/>
</dbReference>
<accession>A0AAT9FNK4</accession>
<keyword evidence="6 8" id="KW-1133">Transmembrane helix</keyword>
<evidence type="ECO:0000313" key="9">
    <source>
        <dbReference type="EMBL" id="BDS07601.1"/>
    </source>
</evidence>
<dbReference type="AlphaFoldDB" id="A0AAT9FNK4"/>
<feature type="transmembrane region" description="Helical" evidence="8">
    <location>
        <begin position="309"/>
        <end position="328"/>
    </location>
</feature>
<keyword evidence="4" id="KW-1003">Cell membrane</keyword>
<dbReference type="KEGG" id="osu:NT6N_26410"/>
<dbReference type="InterPro" id="IPR000060">
    <property type="entry name" value="BCCT_transptr"/>
</dbReference>
<reference evidence="9" key="1">
    <citation type="submission" date="2024-07" db="EMBL/GenBank/DDBJ databases">
        <title>Complete genome sequence of Verrucomicrobiaceae bacterium NT6N.</title>
        <authorList>
            <person name="Huang C."/>
            <person name="Takami H."/>
            <person name="Hamasaki K."/>
        </authorList>
    </citation>
    <scope>NUCLEOTIDE SEQUENCE</scope>
    <source>
        <strain evidence="9">NT6N</strain>
    </source>
</reference>
<comment type="subcellular location">
    <subcellularLocation>
        <location evidence="1">Cell membrane</location>
        <topology evidence="1">Multi-pass membrane protein</topology>
    </subcellularLocation>
</comment>
<keyword evidence="7 8" id="KW-0472">Membrane</keyword>
<proteinExistence type="inferred from homology"/>
<dbReference type="GO" id="GO:0022857">
    <property type="term" value="F:transmembrane transporter activity"/>
    <property type="evidence" value="ECO:0007669"/>
    <property type="project" value="InterPro"/>
</dbReference>
<feature type="transmembrane region" description="Helical" evidence="8">
    <location>
        <begin position="281"/>
        <end position="302"/>
    </location>
</feature>
<name>A0AAT9FNK4_9BACT</name>
<dbReference type="GO" id="GO:0005886">
    <property type="term" value="C:plasma membrane"/>
    <property type="evidence" value="ECO:0007669"/>
    <property type="project" value="UniProtKB-SubCell"/>
</dbReference>
<evidence type="ECO:0000256" key="3">
    <source>
        <dbReference type="ARBA" id="ARBA00022448"/>
    </source>
</evidence>
<feature type="transmembrane region" description="Helical" evidence="8">
    <location>
        <begin position="527"/>
        <end position="547"/>
    </location>
</feature>
<evidence type="ECO:0000256" key="7">
    <source>
        <dbReference type="ARBA" id="ARBA00023136"/>
    </source>
</evidence>
<organism evidence="9">
    <name type="scientific">Oceaniferula spumae</name>
    <dbReference type="NCBI Taxonomy" id="2979115"/>
    <lineage>
        <taxon>Bacteria</taxon>
        <taxon>Pseudomonadati</taxon>
        <taxon>Verrucomicrobiota</taxon>
        <taxon>Verrucomicrobiia</taxon>
        <taxon>Verrucomicrobiales</taxon>
        <taxon>Verrucomicrobiaceae</taxon>
        <taxon>Oceaniferula</taxon>
    </lineage>
</organism>
<evidence type="ECO:0000256" key="1">
    <source>
        <dbReference type="ARBA" id="ARBA00004651"/>
    </source>
</evidence>
<sequence length="556" mass="59322">MKNYFFGAGGVICLAGYMPDEDDEKLLPDVGADYVKCGRFEFHPVVFPVSAILVLLFTVAGAWWAVSEPGVAAEGAGRLKNWMCDSFGWFFVLTVNVLLVVTLVLGFSKLGRVRLGGMGAKPKFSTFSWLAMLFSAGMGIGLVFWSVAEPMMHFQSPVGGEAAGSKEAAKAAMRMTFFHWGLHAWGVFAVIGAAIAYFSYNKGLPLTIRSTFYPLLGERVRGPWGNAIDVLAVLGTLFGVATSLGLGVQQVNAGLSYLAPSVVAGAGETGEGTSLGLSGTWVQILLIGVITAIATVSVVSGLTKGIKYLSVANLVVAGLLLTGVFLLGDSIRLLDAFVQNVGGYLANLVRMSFWTEAYAAAEQGKAGWQNGWTIFYWAWWISWSPFVGMFIARISYGRTMREFALGVLFVPVLITFVWMTVFGDTALFLDMFGHGEIGAAVKKDVSTALFALLGHFPLSVLTSVVAMLVIVIFFVTSSDSGSLVIDTITAGGHPKPPVVQKVFWALLEGGVAAVLLLSGGLNALQTAAIVTGLPFAAVLLLMAWSLIRALRQERVE</sequence>
<dbReference type="PROSITE" id="PS01303">
    <property type="entry name" value="BCCT"/>
    <property type="match status" value="1"/>
</dbReference>
<dbReference type="EMBL" id="AP026866">
    <property type="protein sequence ID" value="BDS07601.1"/>
    <property type="molecule type" value="Genomic_DNA"/>
</dbReference>
<keyword evidence="3" id="KW-0813">Transport</keyword>
<gene>
    <name evidence="9" type="ORF">NT6N_26410</name>
</gene>
<feature type="transmembrane region" description="Helical" evidence="8">
    <location>
        <begin position="449"/>
        <end position="475"/>
    </location>
</feature>
<dbReference type="Pfam" id="PF02028">
    <property type="entry name" value="BCCT"/>
    <property type="match status" value="1"/>
</dbReference>